<dbReference type="PANTHER" id="PTHR24421:SF63">
    <property type="entry name" value="SENSOR HISTIDINE KINASE DESK"/>
    <property type="match status" value="1"/>
</dbReference>
<gene>
    <name evidence="7" type="ORF">HCN56_05775</name>
</gene>
<dbReference type="Pfam" id="PF07730">
    <property type="entry name" value="HisKA_3"/>
    <property type="match status" value="1"/>
</dbReference>
<keyword evidence="5" id="KW-1133">Transmembrane helix</keyword>
<feature type="domain" description="Signal transduction histidine kinase subgroup 3 dimerisation and phosphoacceptor" evidence="6">
    <location>
        <begin position="192"/>
        <end position="255"/>
    </location>
</feature>
<evidence type="ECO:0000313" key="7">
    <source>
        <dbReference type="EMBL" id="NJQ05100.1"/>
    </source>
</evidence>
<name>A0A7X6HY72_9ACTN</name>
<feature type="region of interest" description="Disordered" evidence="4">
    <location>
        <begin position="356"/>
        <end position="388"/>
    </location>
</feature>
<keyword evidence="3" id="KW-0902">Two-component regulatory system</keyword>
<feature type="transmembrane region" description="Helical" evidence="5">
    <location>
        <begin position="21"/>
        <end position="42"/>
    </location>
</feature>
<keyword evidence="5" id="KW-0812">Transmembrane</keyword>
<dbReference type="GO" id="GO:0016020">
    <property type="term" value="C:membrane"/>
    <property type="evidence" value="ECO:0007669"/>
    <property type="project" value="InterPro"/>
</dbReference>
<feature type="compositionally biased region" description="Basic and acidic residues" evidence="4">
    <location>
        <begin position="377"/>
        <end position="388"/>
    </location>
</feature>
<dbReference type="InterPro" id="IPR036890">
    <property type="entry name" value="HATPase_C_sf"/>
</dbReference>
<comment type="caution">
    <text evidence="7">The sequence shown here is derived from an EMBL/GenBank/DDBJ whole genome shotgun (WGS) entry which is preliminary data.</text>
</comment>
<evidence type="ECO:0000256" key="3">
    <source>
        <dbReference type="ARBA" id="ARBA00023012"/>
    </source>
</evidence>
<keyword evidence="5" id="KW-0472">Membrane</keyword>
<evidence type="ECO:0000313" key="8">
    <source>
        <dbReference type="Proteomes" id="UP000578686"/>
    </source>
</evidence>
<feature type="transmembrane region" description="Helical" evidence="5">
    <location>
        <begin position="145"/>
        <end position="169"/>
    </location>
</feature>
<keyword evidence="1" id="KW-0808">Transferase</keyword>
<dbReference type="CDD" id="cd16917">
    <property type="entry name" value="HATPase_UhpB-NarQ-NarX-like"/>
    <property type="match status" value="1"/>
</dbReference>
<dbReference type="Gene3D" id="1.20.5.1930">
    <property type="match status" value="1"/>
</dbReference>
<dbReference type="GO" id="GO:0000155">
    <property type="term" value="F:phosphorelay sensor kinase activity"/>
    <property type="evidence" value="ECO:0007669"/>
    <property type="project" value="InterPro"/>
</dbReference>
<accession>A0A7X6HY72</accession>
<feature type="transmembrane region" description="Helical" evidence="5">
    <location>
        <begin position="121"/>
        <end position="139"/>
    </location>
</feature>
<dbReference type="AlphaFoldDB" id="A0A7X6HY72"/>
<protein>
    <submittedName>
        <fullName evidence="7">Sensor histidine kinase</fullName>
    </submittedName>
</protein>
<evidence type="ECO:0000259" key="6">
    <source>
        <dbReference type="Pfam" id="PF07730"/>
    </source>
</evidence>
<dbReference type="InterPro" id="IPR011712">
    <property type="entry name" value="Sig_transdc_His_kin_sub3_dim/P"/>
</dbReference>
<dbReference type="GO" id="GO:0046983">
    <property type="term" value="F:protein dimerization activity"/>
    <property type="evidence" value="ECO:0007669"/>
    <property type="project" value="InterPro"/>
</dbReference>
<proteinExistence type="predicted"/>
<dbReference type="PANTHER" id="PTHR24421">
    <property type="entry name" value="NITRATE/NITRITE SENSOR PROTEIN NARX-RELATED"/>
    <property type="match status" value="1"/>
</dbReference>
<evidence type="ECO:0000256" key="1">
    <source>
        <dbReference type="ARBA" id="ARBA00022679"/>
    </source>
</evidence>
<dbReference type="EMBL" id="JAAVJD010000025">
    <property type="protein sequence ID" value="NJQ05100.1"/>
    <property type="molecule type" value="Genomic_DNA"/>
</dbReference>
<reference evidence="7 8" key="1">
    <citation type="submission" date="2020-03" db="EMBL/GenBank/DDBJ databases">
        <title>Draft genome of Streptomyces sp. ventii, isolated from the Axial Seamount in the Pacific Ocean, and resequencing of the two type strains Streptomyces lonarensis strain NCL 716 and Streptomyces bohaiensis strain 11A07.</title>
        <authorList>
            <person name="Loughran R.M."/>
            <person name="Pfannmuller K.M."/>
            <person name="Wasson B.J."/>
            <person name="Deadmond M.C."/>
            <person name="Paddock B.E."/>
            <person name="Koyack M.J."/>
            <person name="Gallegos D.A."/>
            <person name="Mitchell E.A."/>
            <person name="Ushijima B."/>
            <person name="Saw J.H."/>
            <person name="Mcphail K.L."/>
            <person name="Videau P."/>
        </authorList>
    </citation>
    <scope>NUCLEOTIDE SEQUENCE [LARGE SCALE GENOMIC DNA]</scope>
    <source>
        <strain evidence="7 8">NCL716</strain>
    </source>
</reference>
<evidence type="ECO:0000256" key="2">
    <source>
        <dbReference type="ARBA" id="ARBA00022777"/>
    </source>
</evidence>
<keyword evidence="8" id="KW-1185">Reference proteome</keyword>
<evidence type="ECO:0000256" key="5">
    <source>
        <dbReference type="SAM" id="Phobius"/>
    </source>
</evidence>
<feature type="transmembrane region" description="Helical" evidence="5">
    <location>
        <begin position="48"/>
        <end position="65"/>
    </location>
</feature>
<dbReference type="Proteomes" id="UP000578686">
    <property type="component" value="Unassembled WGS sequence"/>
</dbReference>
<sequence length="388" mass="41900">MTRPRPDAAVDRPPPTTRRRVRRWNLVALALPLGVVGAALVATQARTWWDGLVLGAGLLAALVVLERWTADDFSRVATAGLAVTAAVWPYGALVGDSATAFYGLAVAGPLAVPRLSAHRRAAAAALTAYVAAAGAARLLRPHQDSVAVLVEYVLLPTSVVLVAIGFNFANHAFYRIMEQGRQQEAELAVYRERVRFAGDLHDIQGHTLHVVKLKVALAERLVRSDAARAERELREVRDLVGDTIARTRELAHAQRRLNLSVELENAKNLFEAAGIEVAVDRDGEAGHDLDERIGGLLGQVLRETTTNILRHSRATRVRLTLTATGIGIVNDGTPDGPRPALGGLAALRERIAAEGGELTADQRHGEFRTAAAFPRQPADRARRQEEAP</sequence>
<keyword evidence="2 7" id="KW-0418">Kinase</keyword>
<organism evidence="7 8">
    <name type="scientific">Streptomyces lonarensis</name>
    <dbReference type="NCBI Taxonomy" id="700599"/>
    <lineage>
        <taxon>Bacteria</taxon>
        <taxon>Bacillati</taxon>
        <taxon>Actinomycetota</taxon>
        <taxon>Actinomycetes</taxon>
        <taxon>Kitasatosporales</taxon>
        <taxon>Streptomycetaceae</taxon>
        <taxon>Streptomyces</taxon>
    </lineage>
</organism>
<dbReference type="Gene3D" id="3.30.565.10">
    <property type="entry name" value="Histidine kinase-like ATPase, C-terminal domain"/>
    <property type="match status" value="1"/>
</dbReference>
<evidence type="ECO:0000256" key="4">
    <source>
        <dbReference type="SAM" id="MobiDB-lite"/>
    </source>
</evidence>
<dbReference type="InterPro" id="IPR050482">
    <property type="entry name" value="Sensor_HK_TwoCompSys"/>
</dbReference>